<dbReference type="GeneID" id="116738615"/>
<evidence type="ECO:0000313" key="3">
    <source>
        <dbReference type="EnsemblMetazoa" id="XP_032456853"/>
    </source>
</evidence>
<evidence type="ECO:0000313" key="4">
    <source>
        <dbReference type="Proteomes" id="UP000002358"/>
    </source>
</evidence>
<dbReference type="PRINTS" id="PR00786">
    <property type="entry name" value="NEPRILYSIN"/>
</dbReference>
<dbReference type="SMR" id="A0A7M7QYX9"/>
<dbReference type="SUPFAM" id="SSF55486">
    <property type="entry name" value="Metalloproteases ('zincins'), catalytic domain"/>
    <property type="match status" value="1"/>
</dbReference>
<dbReference type="RefSeq" id="XP_032456853.1">
    <property type="nucleotide sequence ID" value="XM_032600962.1"/>
</dbReference>
<dbReference type="GO" id="GO:0004222">
    <property type="term" value="F:metalloendopeptidase activity"/>
    <property type="evidence" value="ECO:0007669"/>
    <property type="project" value="InterPro"/>
</dbReference>
<organism evidence="3 4">
    <name type="scientific">Nasonia vitripennis</name>
    <name type="common">Parasitic wasp</name>
    <dbReference type="NCBI Taxonomy" id="7425"/>
    <lineage>
        <taxon>Eukaryota</taxon>
        <taxon>Metazoa</taxon>
        <taxon>Ecdysozoa</taxon>
        <taxon>Arthropoda</taxon>
        <taxon>Hexapoda</taxon>
        <taxon>Insecta</taxon>
        <taxon>Pterygota</taxon>
        <taxon>Neoptera</taxon>
        <taxon>Endopterygota</taxon>
        <taxon>Hymenoptera</taxon>
        <taxon>Apocrita</taxon>
        <taxon>Proctotrupomorpha</taxon>
        <taxon>Chalcidoidea</taxon>
        <taxon>Pteromalidae</taxon>
        <taxon>Pteromalinae</taxon>
        <taxon>Nasonia</taxon>
    </lineage>
</organism>
<reference evidence="3" key="1">
    <citation type="submission" date="2021-01" db="UniProtKB">
        <authorList>
            <consortium name="EnsemblMetazoa"/>
        </authorList>
    </citation>
    <scope>IDENTIFICATION</scope>
</reference>
<dbReference type="KEGG" id="nvi:116738615"/>
<dbReference type="InterPro" id="IPR024079">
    <property type="entry name" value="MetalloPept_cat_dom_sf"/>
</dbReference>
<dbReference type="GO" id="GO:0016485">
    <property type="term" value="P:protein processing"/>
    <property type="evidence" value="ECO:0007669"/>
    <property type="project" value="TreeGrafter"/>
</dbReference>
<dbReference type="PROSITE" id="PS51885">
    <property type="entry name" value="NEPRILYSIN"/>
    <property type="match status" value="1"/>
</dbReference>
<feature type="domain" description="Peptidase M13 C-terminal" evidence="2">
    <location>
        <begin position="12"/>
        <end position="104"/>
    </location>
</feature>
<name>A0A7M7QYX9_NASVI</name>
<sequence>MWTVFSDSTSANAYYYGFSNTIVVLAAILQPPIFNHYWPSYMKYGSTGFIIGNEIMHAFDTDMYIFDETGSIKQWYTDKSANEYINRTECYVQQYERYVDQQTGLTLHRVGQEERVGTTTSRTKVYGRSIFLDKFR</sequence>
<dbReference type="GO" id="GO:0005886">
    <property type="term" value="C:plasma membrane"/>
    <property type="evidence" value="ECO:0007669"/>
    <property type="project" value="TreeGrafter"/>
</dbReference>
<evidence type="ECO:0000256" key="1">
    <source>
        <dbReference type="SAM" id="Phobius"/>
    </source>
</evidence>
<evidence type="ECO:0000259" key="2">
    <source>
        <dbReference type="Pfam" id="PF01431"/>
    </source>
</evidence>
<proteinExistence type="predicted"/>
<dbReference type="PANTHER" id="PTHR11733:SF241">
    <property type="entry name" value="GH26575P-RELATED"/>
    <property type="match status" value="1"/>
</dbReference>
<dbReference type="PANTHER" id="PTHR11733">
    <property type="entry name" value="ZINC METALLOPROTEASE FAMILY M13 NEPRILYSIN-RELATED"/>
    <property type="match status" value="1"/>
</dbReference>
<dbReference type="EnsemblMetazoa" id="XM_032600962">
    <property type="protein sequence ID" value="XP_032456853"/>
    <property type="gene ID" value="LOC116738615"/>
</dbReference>
<dbReference type="OrthoDB" id="7697345at2759"/>
<keyword evidence="1" id="KW-1133">Transmembrane helix</keyword>
<dbReference type="InterPro" id="IPR000718">
    <property type="entry name" value="Peptidase_M13"/>
</dbReference>
<feature type="transmembrane region" description="Helical" evidence="1">
    <location>
        <begin position="13"/>
        <end position="34"/>
    </location>
</feature>
<dbReference type="Gene3D" id="3.40.390.10">
    <property type="entry name" value="Collagenase (Catalytic Domain)"/>
    <property type="match status" value="1"/>
</dbReference>
<dbReference type="Pfam" id="PF01431">
    <property type="entry name" value="Peptidase_M13"/>
    <property type="match status" value="1"/>
</dbReference>
<protein>
    <recommendedName>
        <fullName evidence="2">Peptidase M13 C-terminal domain-containing protein</fullName>
    </recommendedName>
</protein>
<dbReference type="InterPro" id="IPR018497">
    <property type="entry name" value="Peptidase_M13_C"/>
</dbReference>
<dbReference type="InParanoid" id="A0A7M7QYX9"/>
<keyword evidence="1" id="KW-0812">Transmembrane</keyword>
<keyword evidence="4" id="KW-1185">Reference proteome</keyword>
<accession>A0A7M7QYX9</accession>
<dbReference type="AlphaFoldDB" id="A0A7M7QYX9"/>
<keyword evidence="1" id="KW-0472">Membrane</keyword>
<dbReference type="Proteomes" id="UP000002358">
    <property type="component" value="Chromosome 1"/>
</dbReference>